<accession>K3X2W1</accession>
<keyword evidence="1" id="KW-0732">Signal</keyword>
<dbReference type="AlphaFoldDB" id="K3X2W1"/>
<organism evidence="2 3">
    <name type="scientific">Globisporangium ultimum (strain ATCC 200006 / CBS 805.95 / DAOM BR144)</name>
    <name type="common">Pythium ultimum</name>
    <dbReference type="NCBI Taxonomy" id="431595"/>
    <lineage>
        <taxon>Eukaryota</taxon>
        <taxon>Sar</taxon>
        <taxon>Stramenopiles</taxon>
        <taxon>Oomycota</taxon>
        <taxon>Peronosporomycetes</taxon>
        <taxon>Pythiales</taxon>
        <taxon>Pythiaceae</taxon>
        <taxon>Globisporangium</taxon>
    </lineage>
</organism>
<dbReference type="EMBL" id="GL376571">
    <property type="status" value="NOT_ANNOTATED_CDS"/>
    <property type="molecule type" value="Genomic_DNA"/>
</dbReference>
<evidence type="ECO:0000313" key="2">
    <source>
        <dbReference type="EnsemblProtists" id="PYU1_T011560"/>
    </source>
</evidence>
<name>K3X2W1_GLOUD</name>
<protein>
    <recommendedName>
        <fullName evidence="4">Secreted protein</fullName>
    </recommendedName>
</protein>
<evidence type="ECO:0008006" key="4">
    <source>
        <dbReference type="Google" id="ProtNLM"/>
    </source>
</evidence>
<dbReference type="HOGENOM" id="CLU_955100_0_0_1"/>
<feature type="signal peptide" evidence="1">
    <location>
        <begin position="1"/>
        <end position="17"/>
    </location>
</feature>
<dbReference type="EnsemblProtists" id="PYU1_T011560">
    <property type="protein sequence ID" value="PYU1_T011560"/>
    <property type="gene ID" value="PYU1_G011534"/>
</dbReference>
<reference evidence="3" key="1">
    <citation type="journal article" date="2010" name="Genome Biol.">
        <title>Genome sequence of the necrotrophic plant pathogen Pythium ultimum reveals original pathogenicity mechanisms and effector repertoire.</title>
        <authorList>
            <person name="Levesque C.A."/>
            <person name="Brouwer H."/>
            <person name="Cano L."/>
            <person name="Hamilton J.P."/>
            <person name="Holt C."/>
            <person name="Huitema E."/>
            <person name="Raffaele S."/>
            <person name="Robideau G.P."/>
            <person name="Thines M."/>
            <person name="Win J."/>
            <person name="Zerillo M.M."/>
            <person name="Beakes G.W."/>
            <person name="Boore J.L."/>
            <person name="Busam D."/>
            <person name="Dumas B."/>
            <person name="Ferriera S."/>
            <person name="Fuerstenberg S.I."/>
            <person name="Gachon C.M."/>
            <person name="Gaulin E."/>
            <person name="Govers F."/>
            <person name="Grenville-Briggs L."/>
            <person name="Horner N."/>
            <person name="Hostetler J."/>
            <person name="Jiang R.H."/>
            <person name="Johnson J."/>
            <person name="Krajaejun T."/>
            <person name="Lin H."/>
            <person name="Meijer H.J."/>
            <person name="Moore B."/>
            <person name="Morris P."/>
            <person name="Phuntmart V."/>
            <person name="Puiu D."/>
            <person name="Shetty J."/>
            <person name="Stajich J.E."/>
            <person name="Tripathy S."/>
            <person name="Wawra S."/>
            <person name="van West P."/>
            <person name="Whitty B.R."/>
            <person name="Coutinho P.M."/>
            <person name="Henrissat B."/>
            <person name="Martin F."/>
            <person name="Thomas P.D."/>
            <person name="Tyler B.M."/>
            <person name="De Vries R.P."/>
            <person name="Kamoun S."/>
            <person name="Yandell M."/>
            <person name="Tisserat N."/>
            <person name="Buell C.R."/>
        </authorList>
    </citation>
    <scope>NUCLEOTIDE SEQUENCE</scope>
    <source>
        <strain evidence="3">DAOM:BR144</strain>
    </source>
</reference>
<evidence type="ECO:0000313" key="3">
    <source>
        <dbReference type="Proteomes" id="UP000019132"/>
    </source>
</evidence>
<evidence type="ECO:0000256" key="1">
    <source>
        <dbReference type="SAM" id="SignalP"/>
    </source>
</evidence>
<dbReference type="STRING" id="431595.K3X2W1"/>
<dbReference type="InParanoid" id="K3X2W1"/>
<sequence>FFTKLLLFALALGRLRTHFFVVLLERRQIFTRFREFTFFHTFTDVPVNERTLGVHQIKLVINARKHFGDRARVRDHAHGTLHTSKITTWYDSRRLVVDTALETRWAPVDKLDRSNAEFVISATDNCSWYAFSAEITGAYELNMKWIRGYGTKLVWNSVTSTFNAPSKRNDAVNDEITCAIKRFKLVDIRVFKQGVRREHRVVRLDDRSRHLWRRVDGEPELTLAAVVDRETLKEKRTKSRTGTAADSIEHKETLETRAVVSQLTDAIEHEVDDFLADRVVTTRVVVGRIFLA</sequence>
<proteinExistence type="predicted"/>
<dbReference type="Proteomes" id="UP000019132">
    <property type="component" value="Unassembled WGS sequence"/>
</dbReference>
<dbReference type="eggNOG" id="KOG1109">
    <property type="taxonomic scope" value="Eukaryota"/>
</dbReference>
<keyword evidence="3" id="KW-1185">Reference proteome</keyword>
<reference evidence="2" key="3">
    <citation type="submission" date="2015-02" db="UniProtKB">
        <authorList>
            <consortium name="EnsemblProtists"/>
        </authorList>
    </citation>
    <scope>IDENTIFICATION</scope>
    <source>
        <strain evidence="2">DAOM BR144</strain>
    </source>
</reference>
<reference evidence="3" key="2">
    <citation type="submission" date="2010-04" db="EMBL/GenBank/DDBJ databases">
        <authorList>
            <person name="Buell R."/>
            <person name="Hamilton J."/>
            <person name="Hostetler J."/>
        </authorList>
    </citation>
    <scope>NUCLEOTIDE SEQUENCE [LARGE SCALE GENOMIC DNA]</scope>
    <source>
        <strain evidence="3">DAOM:BR144</strain>
    </source>
</reference>
<feature type="chain" id="PRO_5003868505" description="Secreted protein" evidence="1">
    <location>
        <begin position="18"/>
        <end position="292"/>
    </location>
</feature>
<dbReference type="VEuPathDB" id="FungiDB:PYU1_G011534"/>